<dbReference type="EMBL" id="FNTI01000001">
    <property type="protein sequence ID" value="SEE03405.1"/>
    <property type="molecule type" value="Genomic_DNA"/>
</dbReference>
<evidence type="ECO:0000313" key="2">
    <source>
        <dbReference type="Proteomes" id="UP000183208"/>
    </source>
</evidence>
<protein>
    <submittedName>
        <fullName evidence="1">Uncharacterized protein</fullName>
    </submittedName>
</protein>
<dbReference type="AlphaFoldDB" id="A0A1M7F621"/>
<reference evidence="1 2" key="1">
    <citation type="submission" date="2016-10" db="EMBL/GenBank/DDBJ databases">
        <authorList>
            <person name="de Groot N.N."/>
        </authorList>
    </citation>
    <scope>NUCLEOTIDE SEQUENCE [LARGE SCALE GENOMIC DNA]</scope>
    <source>
        <strain evidence="1 2">GAS522</strain>
    </source>
</reference>
<dbReference type="Proteomes" id="UP000183208">
    <property type="component" value="Unassembled WGS sequence"/>
</dbReference>
<accession>A0A1M7F621</accession>
<gene>
    <name evidence="1" type="ORF">SAMN05444171_6037</name>
</gene>
<evidence type="ECO:0000313" key="1">
    <source>
        <dbReference type="EMBL" id="SEE03405.1"/>
    </source>
</evidence>
<organism evidence="1 2">
    <name type="scientific">Bradyrhizobium lablabi</name>
    <dbReference type="NCBI Taxonomy" id="722472"/>
    <lineage>
        <taxon>Bacteria</taxon>
        <taxon>Pseudomonadati</taxon>
        <taxon>Pseudomonadota</taxon>
        <taxon>Alphaproteobacteria</taxon>
        <taxon>Hyphomicrobiales</taxon>
        <taxon>Nitrobacteraceae</taxon>
        <taxon>Bradyrhizobium</taxon>
    </lineage>
</organism>
<name>A0A1M7F621_9BRAD</name>
<proteinExistence type="predicted"/>
<dbReference type="RefSeq" id="WP_079586751.1">
    <property type="nucleotide sequence ID" value="NZ_FNTI01000001.1"/>
</dbReference>
<sequence length="97" mass="10568">MNRDALTTTVPRPGGSEIIVVKLPQGGAPSRWLAQRIISAVRSKVSLARMELDVVVLDGEPENQPAMFGSSSAAENFVRGIAPQLNSWRWQPISLDK</sequence>